<dbReference type="OrthoDB" id="2161780at2759"/>
<protein>
    <submittedName>
        <fullName evidence="5">Uncharacterized protein</fullName>
    </submittedName>
</protein>
<evidence type="ECO:0000256" key="2">
    <source>
        <dbReference type="ARBA" id="ARBA00022898"/>
    </source>
</evidence>
<proteinExistence type="predicted"/>
<dbReference type="Proteomes" id="UP000661280">
    <property type="component" value="Chromosome 3"/>
</dbReference>
<dbReference type="GeneID" id="64959393"/>
<dbReference type="SUPFAM" id="SSF53383">
    <property type="entry name" value="PLP-dependent transferases"/>
    <property type="match status" value="1"/>
</dbReference>
<evidence type="ECO:0000313" key="6">
    <source>
        <dbReference type="Proteomes" id="UP000661280"/>
    </source>
</evidence>
<dbReference type="InterPro" id="IPR015424">
    <property type="entry name" value="PyrdxlP-dep_Trfase"/>
</dbReference>
<feature type="modified residue" description="N6-(pyridoxal phosphate)lysine" evidence="4">
    <location>
        <position position="422"/>
    </location>
</feature>
<reference evidence="5" key="1">
    <citation type="submission" date="2021-01" db="EMBL/GenBank/DDBJ databases">
        <authorList>
            <consortium name="Aspergillus luchuensis mut. kawachii IFO 4304 genome sequencing consortium"/>
            <person name="Kazuki M."/>
            <person name="Futagami T."/>
        </authorList>
    </citation>
    <scope>NUCLEOTIDE SEQUENCE</scope>
    <source>
        <strain evidence="5">IFO 4308</strain>
    </source>
</reference>
<evidence type="ECO:0000313" key="5">
    <source>
        <dbReference type="EMBL" id="BCR98068.1"/>
    </source>
</evidence>
<dbReference type="KEGG" id="aluc:AKAW2_31387A"/>
<keyword evidence="6" id="KW-1185">Reference proteome</keyword>
<dbReference type="InterPro" id="IPR050477">
    <property type="entry name" value="GrpII_AminoAcid_Decarb"/>
</dbReference>
<reference evidence="5" key="2">
    <citation type="submission" date="2021-02" db="EMBL/GenBank/DDBJ databases">
        <title>Aspergillus luchuensis mut. kawachii IFO 4304 genome sequence.</title>
        <authorList>
            <person name="Mori K."/>
            <person name="Kadooka C."/>
            <person name="Goto M."/>
            <person name="Futagami T."/>
        </authorList>
    </citation>
    <scope>NUCLEOTIDE SEQUENCE</scope>
    <source>
        <strain evidence="5">IFO 4308</strain>
    </source>
</reference>
<dbReference type="InterPro" id="IPR015421">
    <property type="entry name" value="PyrdxlP-dep_Trfase_major"/>
</dbReference>
<dbReference type="GO" id="GO:0016830">
    <property type="term" value="F:carbon-carbon lyase activity"/>
    <property type="evidence" value="ECO:0007669"/>
    <property type="project" value="InterPro"/>
</dbReference>
<evidence type="ECO:0000256" key="4">
    <source>
        <dbReference type="PIRSR" id="PIRSR602129-50"/>
    </source>
</evidence>
<dbReference type="GO" id="GO:0030170">
    <property type="term" value="F:pyridoxal phosphate binding"/>
    <property type="evidence" value="ECO:0007669"/>
    <property type="project" value="InterPro"/>
</dbReference>
<evidence type="ECO:0000256" key="3">
    <source>
        <dbReference type="ARBA" id="ARBA00023239"/>
    </source>
</evidence>
<dbReference type="EMBL" id="AP024427">
    <property type="protein sequence ID" value="BCR98068.1"/>
    <property type="molecule type" value="Genomic_DNA"/>
</dbReference>
<dbReference type="Pfam" id="PF00282">
    <property type="entry name" value="Pyridoxal_deC"/>
    <property type="match status" value="1"/>
</dbReference>
<accession>A0A7R7WWY0</accession>
<sequence>MNQHSENALVSSWFLGPKAENVEEFKALILDIVTKHAESRRNLDNTGASFITREMIEYPSARQSIDTLREKLTEVMNNLANYSIPFWSTRYNAHMNMDTTMASTLGYIAAMMYNPSNLTPESGPYTTYIEHEVGNQLCRMLGYNVDCGDSEKAVGWGHITCDGSVANLEAIWAARNLKFYPLSLKLAMDEGGPLHFLTTAQPPFEIQDANRIRRPFKDLEGWDLLNLPPSEVLDLPTRLAREYGISPAFLEYALKNYLVQTIGMKPLERAFNIQEPARFFISSTRHYSWPKGGAITGLGSDRFVNVVVDRYARMDMADLEAKLKYCYMKKIPVFGVIAMIGSTSHGACDPLERIIELREVYMKKGLSFIVHCDAAWGGYFASTLAPPGSPMPVTTSLVLKPYTIAQLRSLGSSDSITIDPHKSGYIHYPAGGLCYRDERMRYLITWTSPIIHHNGDDRESMGIYGVEGSKPGAAPVAVWLSHETIGLNPGGYGLLLGKALFASVKLYCHLATMTIGDDDEGDDDLIVVPFCMLPSEQNGTVPWTSRPVLEERNWIRNHIINHSNSELASDPDTFNRFKEIGSDLMINSFAFNFRINSIPNKDVNEANYLNTRIFQRLSNRAREDTGTDERPLILTETKMSPNTYGDCLTTYKERLGLGKEAVGDLTSLVSVTMSPWPSDPDILKAMADGVKKIAKQEIERCRKRNTPTPDHHGFIMQGDITLFLVHFPMFNMANHRRQLIFEASIPDQVMKEYRRLRAAYPDSIFTLGNIERHHLNDLLQAEQFTARMYRGIPKLQPPANDPMGELVMPDPLIPPFTVRITRKIVDQSLAFDNLENEYPVLMPFYLYGCGKEHHMDHILTKSPNAQLTAELVMVDPPLSDEQLRKGVRIRINTVFERVLQPLPTTEGQIVANTPGLNFQPGTRYPFEAYADGQRVAGGMLTLGARLYADWHEVNMDGADEH</sequence>
<comment type="cofactor">
    <cofactor evidence="1 4">
        <name>pyridoxal 5'-phosphate</name>
        <dbReference type="ChEBI" id="CHEBI:597326"/>
    </cofactor>
</comment>
<dbReference type="PANTHER" id="PTHR42735:SF4">
    <property type="entry name" value="PYRIDOXAL PHOSPHATE-DEPENDENT DECARBOXYLASE FAMILY PROTEIN"/>
    <property type="match status" value="1"/>
</dbReference>
<name>A0A7R7WWY0_ASPKA</name>
<gene>
    <name evidence="5" type="ORF">AKAW2_31387A</name>
</gene>
<dbReference type="Gene3D" id="3.40.640.10">
    <property type="entry name" value="Type I PLP-dependent aspartate aminotransferase-like (Major domain)"/>
    <property type="match status" value="1"/>
</dbReference>
<dbReference type="InterPro" id="IPR002129">
    <property type="entry name" value="PyrdxlP-dep_de-COase"/>
</dbReference>
<dbReference type="GO" id="GO:0019752">
    <property type="term" value="P:carboxylic acid metabolic process"/>
    <property type="evidence" value="ECO:0007669"/>
    <property type="project" value="InterPro"/>
</dbReference>
<dbReference type="RefSeq" id="XP_041541834.1">
    <property type="nucleotide sequence ID" value="XM_041688007.1"/>
</dbReference>
<keyword evidence="2 4" id="KW-0663">Pyridoxal phosphate</keyword>
<evidence type="ECO:0000256" key="1">
    <source>
        <dbReference type="ARBA" id="ARBA00001933"/>
    </source>
</evidence>
<dbReference type="PANTHER" id="PTHR42735">
    <property type="match status" value="1"/>
</dbReference>
<organism evidence="5 6">
    <name type="scientific">Aspergillus kawachii</name>
    <name type="common">White koji mold</name>
    <name type="synonym">Aspergillus awamori var. kawachi</name>
    <dbReference type="NCBI Taxonomy" id="1069201"/>
    <lineage>
        <taxon>Eukaryota</taxon>
        <taxon>Fungi</taxon>
        <taxon>Dikarya</taxon>
        <taxon>Ascomycota</taxon>
        <taxon>Pezizomycotina</taxon>
        <taxon>Eurotiomycetes</taxon>
        <taxon>Eurotiomycetidae</taxon>
        <taxon>Eurotiales</taxon>
        <taxon>Aspergillaceae</taxon>
        <taxon>Aspergillus</taxon>
        <taxon>Aspergillus subgen. Circumdati</taxon>
    </lineage>
</organism>
<keyword evidence="3" id="KW-0456">Lyase</keyword>
<dbReference type="AlphaFoldDB" id="A0A7R7WWY0"/>